<keyword evidence="15" id="KW-1185">Reference proteome</keyword>
<evidence type="ECO:0000256" key="2">
    <source>
        <dbReference type="ARBA" id="ARBA00022475"/>
    </source>
</evidence>
<proteinExistence type="predicted"/>
<feature type="transmembrane region" description="Helical" evidence="10">
    <location>
        <begin position="389"/>
        <end position="409"/>
    </location>
</feature>
<evidence type="ECO:0000259" key="13">
    <source>
        <dbReference type="Pfam" id="PF05425"/>
    </source>
</evidence>
<feature type="transmembrane region" description="Helical" evidence="10">
    <location>
        <begin position="159"/>
        <end position="183"/>
    </location>
</feature>
<feature type="transmembrane region" description="Helical" evidence="10">
    <location>
        <begin position="358"/>
        <end position="377"/>
    </location>
</feature>
<dbReference type="PANTHER" id="PTHR34820">
    <property type="entry name" value="INNER MEMBRANE PROTEIN YEBZ"/>
    <property type="match status" value="1"/>
</dbReference>
<evidence type="ECO:0000256" key="7">
    <source>
        <dbReference type="ARBA" id="ARBA00023008"/>
    </source>
</evidence>
<feature type="domain" description="Copper resistance protein D" evidence="13">
    <location>
        <begin position="351"/>
        <end position="459"/>
    </location>
</feature>
<feature type="transmembrane region" description="Helical" evidence="10">
    <location>
        <begin position="277"/>
        <end position="299"/>
    </location>
</feature>
<evidence type="ECO:0000256" key="10">
    <source>
        <dbReference type="SAM" id="Phobius"/>
    </source>
</evidence>
<feature type="domain" description="CopC" evidence="12">
    <location>
        <begin position="31"/>
        <end position="123"/>
    </location>
</feature>
<evidence type="ECO:0000256" key="5">
    <source>
        <dbReference type="ARBA" id="ARBA00022729"/>
    </source>
</evidence>
<dbReference type="InterPro" id="IPR014755">
    <property type="entry name" value="Cu-Rt/internalin_Ig-like"/>
</dbReference>
<dbReference type="InterPro" id="IPR008457">
    <property type="entry name" value="Cu-R_CopD_dom"/>
</dbReference>
<keyword evidence="5 11" id="KW-0732">Signal</keyword>
<keyword evidence="2" id="KW-1003">Cell membrane</keyword>
<evidence type="ECO:0000256" key="3">
    <source>
        <dbReference type="ARBA" id="ARBA00022692"/>
    </source>
</evidence>
<keyword evidence="7" id="KW-0186">Copper</keyword>
<accession>A0ABN2N8K4</accession>
<dbReference type="SUPFAM" id="SSF81296">
    <property type="entry name" value="E set domains"/>
    <property type="match status" value="1"/>
</dbReference>
<feature type="transmembrane region" description="Helical" evidence="10">
    <location>
        <begin position="195"/>
        <end position="218"/>
    </location>
</feature>
<feature type="region of interest" description="Disordered" evidence="9">
    <location>
        <begin position="470"/>
        <end position="501"/>
    </location>
</feature>
<dbReference type="InterPro" id="IPR007348">
    <property type="entry name" value="CopC_dom"/>
</dbReference>
<dbReference type="Proteomes" id="UP001501094">
    <property type="component" value="Unassembled WGS sequence"/>
</dbReference>
<keyword evidence="6 10" id="KW-1133">Transmembrane helix</keyword>
<protein>
    <submittedName>
        <fullName evidence="14">Copper resistance protein CopC</fullName>
    </submittedName>
</protein>
<feature type="signal peptide" evidence="11">
    <location>
        <begin position="1"/>
        <end position="30"/>
    </location>
</feature>
<dbReference type="RefSeq" id="WP_344100353.1">
    <property type="nucleotide sequence ID" value="NZ_BAAANL010000002.1"/>
</dbReference>
<dbReference type="InterPro" id="IPR032694">
    <property type="entry name" value="CopC/D"/>
</dbReference>
<organism evidence="14 15">
    <name type="scientific">Myceligenerans crystallogenes</name>
    <dbReference type="NCBI Taxonomy" id="316335"/>
    <lineage>
        <taxon>Bacteria</taxon>
        <taxon>Bacillati</taxon>
        <taxon>Actinomycetota</taxon>
        <taxon>Actinomycetes</taxon>
        <taxon>Micrococcales</taxon>
        <taxon>Promicromonosporaceae</taxon>
        <taxon>Myceligenerans</taxon>
    </lineage>
</organism>
<reference evidence="14 15" key="1">
    <citation type="journal article" date="2019" name="Int. J. Syst. Evol. Microbiol.">
        <title>The Global Catalogue of Microorganisms (GCM) 10K type strain sequencing project: providing services to taxonomists for standard genome sequencing and annotation.</title>
        <authorList>
            <consortium name="The Broad Institute Genomics Platform"/>
            <consortium name="The Broad Institute Genome Sequencing Center for Infectious Disease"/>
            <person name="Wu L."/>
            <person name="Ma J."/>
        </authorList>
    </citation>
    <scope>NUCLEOTIDE SEQUENCE [LARGE SCALE GENOMIC DNA]</scope>
    <source>
        <strain evidence="14 15">JCM 14326</strain>
    </source>
</reference>
<evidence type="ECO:0000313" key="15">
    <source>
        <dbReference type="Proteomes" id="UP001501094"/>
    </source>
</evidence>
<evidence type="ECO:0000256" key="4">
    <source>
        <dbReference type="ARBA" id="ARBA00022723"/>
    </source>
</evidence>
<feature type="chain" id="PRO_5047081966" evidence="11">
    <location>
        <begin position="31"/>
        <end position="594"/>
    </location>
</feature>
<dbReference type="InterPro" id="IPR014756">
    <property type="entry name" value="Ig_E-set"/>
</dbReference>
<evidence type="ECO:0000256" key="6">
    <source>
        <dbReference type="ARBA" id="ARBA00022989"/>
    </source>
</evidence>
<evidence type="ECO:0000256" key="1">
    <source>
        <dbReference type="ARBA" id="ARBA00004651"/>
    </source>
</evidence>
<comment type="caution">
    <text evidence="14">The sequence shown here is derived from an EMBL/GenBank/DDBJ whole genome shotgun (WGS) entry which is preliminary data.</text>
</comment>
<dbReference type="Pfam" id="PF05425">
    <property type="entry name" value="CopD"/>
    <property type="match status" value="1"/>
</dbReference>
<evidence type="ECO:0000256" key="11">
    <source>
        <dbReference type="SAM" id="SignalP"/>
    </source>
</evidence>
<keyword evidence="8 10" id="KW-0472">Membrane</keyword>
<comment type="subcellular location">
    <subcellularLocation>
        <location evidence="1">Cell membrane</location>
        <topology evidence="1">Multi-pass membrane protein</topology>
    </subcellularLocation>
</comment>
<sequence length="594" mass="58762">MRPSRRWVAVLGSAVAGILLVLLPSVPATAHAVLTGTDPADGTVLQEAPARLTISFNEPVQAVADATTLLTAQGDPVAATVKAVDDDVVVTPAQPLADGTYVVAWRVVSLDSHPISGAFSFSVGAPSGTPADVTAAVTAPAEPGTAVTVARAVTQATGYAGTFLVAGLVVFELFVLHATPGAVPVLRRRIRRLRLLALLAAAVALVAGVPVTAAWQAGAGLADVLAPGTWAAGLASDTALAGGLNLAGLLLAALAAPRASSDGPAAGARTPGPLRRITPAAAAGLALGGSALALGALVVTGHTRTFGPWWLVLASDLTHVTAGAVWLAGVTGLALALTPSSGLDPRRAAVTVTRFSALGAWLALVVALTGLTLGWRILGTLEALLGTDYGRSLLVKAGLVLCVVALAAWNRYRLVPAVTAGATTGGTAGGTAGAARALRRTVLAEAVLLGAVLAVTGVLVSNSPVPAATDAGGQAAAASGGAPAAPEPAQATQETGDGTITARVTPGGLGVNALEIEIVGTDGEPLEPVEPPAVAVTLADPAIGPFTPAVNPTGPGTYEAVVDLTMPGSWTVAVSVRTSKYENPVVDVPVEVTQ</sequence>
<evidence type="ECO:0000259" key="12">
    <source>
        <dbReference type="Pfam" id="PF04234"/>
    </source>
</evidence>
<feature type="compositionally biased region" description="Low complexity" evidence="9">
    <location>
        <begin position="470"/>
        <end position="495"/>
    </location>
</feature>
<dbReference type="Pfam" id="PF04234">
    <property type="entry name" value="CopC"/>
    <property type="match status" value="1"/>
</dbReference>
<dbReference type="PANTHER" id="PTHR34820:SF4">
    <property type="entry name" value="INNER MEMBRANE PROTEIN YEBZ"/>
    <property type="match status" value="1"/>
</dbReference>
<evidence type="ECO:0000256" key="9">
    <source>
        <dbReference type="SAM" id="MobiDB-lite"/>
    </source>
</evidence>
<feature type="transmembrane region" description="Helical" evidence="10">
    <location>
        <begin position="319"/>
        <end position="337"/>
    </location>
</feature>
<evidence type="ECO:0000256" key="8">
    <source>
        <dbReference type="ARBA" id="ARBA00023136"/>
    </source>
</evidence>
<keyword evidence="3 10" id="KW-0812">Transmembrane</keyword>
<gene>
    <name evidence="14" type="ORF">GCM10009751_10830</name>
</gene>
<dbReference type="Gene3D" id="2.60.40.1220">
    <property type="match status" value="1"/>
</dbReference>
<keyword evidence="4" id="KW-0479">Metal-binding</keyword>
<dbReference type="EMBL" id="BAAANL010000002">
    <property type="protein sequence ID" value="GAA1855728.1"/>
    <property type="molecule type" value="Genomic_DNA"/>
</dbReference>
<evidence type="ECO:0000313" key="14">
    <source>
        <dbReference type="EMBL" id="GAA1855728.1"/>
    </source>
</evidence>
<name>A0ABN2N8K4_9MICO</name>
<feature type="transmembrane region" description="Helical" evidence="10">
    <location>
        <begin position="442"/>
        <end position="460"/>
    </location>
</feature>
<feature type="transmembrane region" description="Helical" evidence="10">
    <location>
        <begin position="238"/>
        <end position="256"/>
    </location>
</feature>